<comment type="caution">
    <text evidence="1">The sequence shown here is derived from an EMBL/GenBank/DDBJ whole genome shotgun (WGS) entry which is preliminary data.</text>
</comment>
<dbReference type="EMBL" id="CAJJDN010000048">
    <property type="protein sequence ID" value="CAD8085563.1"/>
    <property type="molecule type" value="Genomic_DNA"/>
</dbReference>
<sequence length="55" mass="6414">MQLVYGTEQVIKFAVDQSNYQNNPEDVQAENPFDCEKVSCLDKQFIQLIHCEYEA</sequence>
<name>A0A8S1N823_9CILI</name>
<accession>A0A8S1N823</accession>
<evidence type="ECO:0000313" key="1">
    <source>
        <dbReference type="EMBL" id="CAD8085563.1"/>
    </source>
</evidence>
<protein>
    <submittedName>
        <fullName evidence="1">Uncharacterized protein</fullName>
    </submittedName>
</protein>
<gene>
    <name evidence="1" type="ORF">PSON_ATCC_30995.1.T0480220</name>
</gene>
<dbReference type="Proteomes" id="UP000692954">
    <property type="component" value="Unassembled WGS sequence"/>
</dbReference>
<keyword evidence="2" id="KW-1185">Reference proteome</keyword>
<organism evidence="1 2">
    <name type="scientific">Paramecium sonneborni</name>
    <dbReference type="NCBI Taxonomy" id="65129"/>
    <lineage>
        <taxon>Eukaryota</taxon>
        <taxon>Sar</taxon>
        <taxon>Alveolata</taxon>
        <taxon>Ciliophora</taxon>
        <taxon>Intramacronucleata</taxon>
        <taxon>Oligohymenophorea</taxon>
        <taxon>Peniculida</taxon>
        <taxon>Parameciidae</taxon>
        <taxon>Paramecium</taxon>
    </lineage>
</organism>
<dbReference type="AlphaFoldDB" id="A0A8S1N823"/>
<reference evidence="1" key="1">
    <citation type="submission" date="2021-01" db="EMBL/GenBank/DDBJ databases">
        <authorList>
            <consortium name="Genoscope - CEA"/>
            <person name="William W."/>
        </authorList>
    </citation>
    <scope>NUCLEOTIDE SEQUENCE</scope>
</reference>
<proteinExistence type="predicted"/>
<evidence type="ECO:0000313" key="2">
    <source>
        <dbReference type="Proteomes" id="UP000692954"/>
    </source>
</evidence>